<evidence type="ECO:0000259" key="6">
    <source>
        <dbReference type="PROSITE" id="PS51464"/>
    </source>
</evidence>
<keyword evidence="2" id="KW-0238">DNA-binding</keyword>
<dbReference type="Pfam" id="PF01380">
    <property type="entry name" value="SIS"/>
    <property type="match status" value="1"/>
</dbReference>
<dbReference type="PROSITE" id="PS51464">
    <property type="entry name" value="SIS"/>
    <property type="match status" value="1"/>
</dbReference>
<evidence type="ECO:0000259" key="5">
    <source>
        <dbReference type="PROSITE" id="PS51071"/>
    </source>
</evidence>
<reference evidence="7" key="1">
    <citation type="submission" date="2020-05" db="EMBL/GenBank/DDBJ databases">
        <authorList>
            <person name="Chiriac C."/>
            <person name="Salcher M."/>
            <person name="Ghai R."/>
            <person name="Kavagutti S V."/>
        </authorList>
    </citation>
    <scope>NUCLEOTIDE SEQUENCE</scope>
</reference>
<dbReference type="PANTHER" id="PTHR30514:SF1">
    <property type="entry name" value="HTH-TYPE TRANSCRIPTIONAL REGULATOR HEXR-RELATED"/>
    <property type="match status" value="1"/>
</dbReference>
<dbReference type="InterPro" id="IPR009057">
    <property type="entry name" value="Homeodomain-like_sf"/>
</dbReference>
<dbReference type="Gene3D" id="1.10.10.10">
    <property type="entry name" value="Winged helix-like DNA-binding domain superfamily/Winged helix DNA-binding domain"/>
    <property type="match status" value="1"/>
</dbReference>
<dbReference type="InterPro" id="IPR001347">
    <property type="entry name" value="SIS_dom"/>
</dbReference>
<dbReference type="Pfam" id="PF01418">
    <property type="entry name" value="HTH_6"/>
    <property type="match status" value="1"/>
</dbReference>
<evidence type="ECO:0000256" key="4">
    <source>
        <dbReference type="SAM" id="MobiDB-lite"/>
    </source>
</evidence>
<dbReference type="CDD" id="cd05013">
    <property type="entry name" value="SIS_RpiR"/>
    <property type="match status" value="1"/>
</dbReference>
<dbReference type="SUPFAM" id="SSF53697">
    <property type="entry name" value="SIS domain"/>
    <property type="match status" value="1"/>
</dbReference>
<evidence type="ECO:0000313" key="7">
    <source>
        <dbReference type="EMBL" id="CAB4646991.1"/>
    </source>
</evidence>
<gene>
    <name evidence="7" type="ORF">UFOPK2243_00207</name>
</gene>
<feature type="compositionally biased region" description="Basic residues" evidence="4">
    <location>
        <begin position="305"/>
        <end position="315"/>
    </location>
</feature>
<feature type="domain" description="HTH rpiR-type" evidence="5">
    <location>
        <begin position="11"/>
        <end position="87"/>
    </location>
</feature>
<protein>
    <submittedName>
        <fullName evidence="7">Unannotated protein</fullName>
    </submittedName>
</protein>
<dbReference type="PROSITE" id="PS51071">
    <property type="entry name" value="HTH_RPIR"/>
    <property type="match status" value="1"/>
</dbReference>
<dbReference type="PANTHER" id="PTHR30514">
    <property type="entry name" value="GLUCOKINASE"/>
    <property type="match status" value="1"/>
</dbReference>
<proteinExistence type="predicted"/>
<dbReference type="GO" id="GO:1901135">
    <property type="term" value="P:carbohydrate derivative metabolic process"/>
    <property type="evidence" value="ECO:0007669"/>
    <property type="project" value="InterPro"/>
</dbReference>
<dbReference type="Gene3D" id="3.40.50.10490">
    <property type="entry name" value="Glucose-6-phosphate isomerase like protein, domain 1"/>
    <property type="match status" value="1"/>
</dbReference>
<dbReference type="GO" id="GO:0003700">
    <property type="term" value="F:DNA-binding transcription factor activity"/>
    <property type="evidence" value="ECO:0007669"/>
    <property type="project" value="InterPro"/>
</dbReference>
<evidence type="ECO:0000256" key="2">
    <source>
        <dbReference type="ARBA" id="ARBA00023125"/>
    </source>
</evidence>
<feature type="domain" description="SIS" evidence="6">
    <location>
        <begin position="136"/>
        <end position="276"/>
    </location>
</feature>
<dbReference type="InterPro" id="IPR046348">
    <property type="entry name" value="SIS_dom_sf"/>
</dbReference>
<accession>A0A6J6KAY2</accession>
<organism evidence="7">
    <name type="scientific">freshwater metagenome</name>
    <dbReference type="NCBI Taxonomy" id="449393"/>
    <lineage>
        <taxon>unclassified sequences</taxon>
        <taxon>metagenomes</taxon>
        <taxon>ecological metagenomes</taxon>
    </lineage>
</organism>
<sequence>MAQLEKHPIFGDLLGEIANQIPSFHASEVAIADAILSNPDLSATMNISQIADKSGTSVASVVRFCKTLGFKGYPEFRMALIGQLSRQVAHGTDLHLDGGITVDDSADEVIRKIAYADSLAIKTTAERLDVEKFVKVVDSWEKASTIGIIGFASSGYVAMDLQLKLNRLGKRSVAWSDLHTALTSISVLKEGDVLVAISHSGTTLDIIDVISEFKEKGITIVLITNALRSPATAIADLVLFTSARETTLRSGATASRIAQLTVVDCLCVSLAQRNWSGTKVALDESRAAVGRRSGKKLSEVEKPRSKPTSHSRGGK</sequence>
<dbReference type="InterPro" id="IPR035472">
    <property type="entry name" value="RpiR-like_SIS"/>
</dbReference>
<dbReference type="EMBL" id="CAEZWL010000003">
    <property type="protein sequence ID" value="CAB4646991.1"/>
    <property type="molecule type" value="Genomic_DNA"/>
</dbReference>
<dbReference type="InterPro" id="IPR036388">
    <property type="entry name" value="WH-like_DNA-bd_sf"/>
</dbReference>
<dbReference type="AlphaFoldDB" id="A0A6J6KAY2"/>
<feature type="region of interest" description="Disordered" evidence="4">
    <location>
        <begin position="283"/>
        <end position="315"/>
    </location>
</feature>
<dbReference type="GO" id="GO:0097367">
    <property type="term" value="F:carbohydrate derivative binding"/>
    <property type="evidence" value="ECO:0007669"/>
    <property type="project" value="InterPro"/>
</dbReference>
<dbReference type="InterPro" id="IPR000281">
    <property type="entry name" value="HTH_RpiR"/>
</dbReference>
<name>A0A6J6KAY2_9ZZZZ</name>
<dbReference type="InterPro" id="IPR047640">
    <property type="entry name" value="RpiR-like"/>
</dbReference>
<dbReference type="GO" id="GO:0003677">
    <property type="term" value="F:DNA binding"/>
    <property type="evidence" value="ECO:0007669"/>
    <property type="project" value="UniProtKB-KW"/>
</dbReference>
<evidence type="ECO:0000256" key="3">
    <source>
        <dbReference type="ARBA" id="ARBA00023163"/>
    </source>
</evidence>
<keyword evidence="3" id="KW-0804">Transcription</keyword>
<evidence type="ECO:0000256" key="1">
    <source>
        <dbReference type="ARBA" id="ARBA00023015"/>
    </source>
</evidence>
<keyword evidence="1" id="KW-0805">Transcription regulation</keyword>
<dbReference type="SUPFAM" id="SSF46689">
    <property type="entry name" value="Homeodomain-like"/>
    <property type="match status" value="1"/>
</dbReference>